<gene>
    <name evidence="2" type="ORF">COO17_28055</name>
</gene>
<organism evidence="2 3">
    <name type="scientific">Bacillus wiedmannii</name>
    <dbReference type="NCBI Taxonomy" id="1890302"/>
    <lineage>
        <taxon>Bacteria</taxon>
        <taxon>Bacillati</taxon>
        <taxon>Bacillota</taxon>
        <taxon>Bacilli</taxon>
        <taxon>Bacillales</taxon>
        <taxon>Bacillaceae</taxon>
        <taxon>Bacillus</taxon>
        <taxon>Bacillus cereus group</taxon>
    </lineage>
</organism>
<dbReference type="Gene3D" id="1.10.3910.10">
    <property type="entry name" value="SP0561-like"/>
    <property type="match status" value="1"/>
</dbReference>
<reference evidence="2 3" key="1">
    <citation type="submission" date="2017-09" db="EMBL/GenBank/DDBJ databases">
        <title>Large-scale bioinformatics analysis of Bacillus genomes uncovers conserved roles of natural products in bacterial physiology.</title>
        <authorList>
            <consortium name="Agbiome Team Llc"/>
            <person name="Bleich R.M."/>
            <person name="Grubbs K.J."/>
            <person name="Santa Maria K.C."/>
            <person name="Allen S.E."/>
            <person name="Farag S."/>
            <person name="Shank E.A."/>
            <person name="Bowers A."/>
        </authorList>
    </citation>
    <scope>NUCLEOTIDE SEQUENCE [LARGE SCALE GENOMIC DNA]</scope>
    <source>
        <strain evidence="2 3">AFS098222</strain>
    </source>
</reference>
<accession>A0A2A7BJT7</accession>
<dbReference type="InterPro" id="IPR038062">
    <property type="entry name" value="ScdA-like_N_sf"/>
</dbReference>
<comment type="caution">
    <text evidence="2">The sequence shown here is derived from an EMBL/GenBank/DDBJ whole genome shotgun (WGS) entry which is preliminary data.</text>
</comment>
<sequence length="75" mass="8494">MTKMIDFSQTVFDLANKHPEIIPILKELGFEQIAKPGMLHTAGRLMTIPNGCRMRGISFDVVKKTFINNGFNIKE</sequence>
<protein>
    <submittedName>
        <fullName evidence="2">DUF1858 domain-containing protein</fullName>
    </submittedName>
</protein>
<feature type="domain" description="DUF1858" evidence="1">
    <location>
        <begin position="5"/>
        <end position="60"/>
    </location>
</feature>
<dbReference type="InterPro" id="IPR015077">
    <property type="entry name" value="DUF1858"/>
</dbReference>
<dbReference type="Proteomes" id="UP000220111">
    <property type="component" value="Unassembled WGS sequence"/>
</dbReference>
<evidence type="ECO:0000313" key="2">
    <source>
        <dbReference type="EMBL" id="PDY34146.1"/>
    </source>
</evidence>
<name>A0A2A7BJT7_9BACI</name>
<evidence type="ECO:0000259" key="1">
    <source>
        <dbReference type="Pfam" id="PF08984"/>
    </source>
</evidence>
<dbReference type="Pfam" id="PF08984">
    <property type="entry name" value="DUF1858"/>
    <property type="match status" value="1"/>
</dbReference>
<proteinExistence type="predicted"/>
<dbReference type="EMBL" id="NVPQ01000152">
    <property type="protein sequence ID" value="PDY34146.1"/>
    <property type="molecule type" value="Genomic_DNA"/>
</dbReference>
<evidence type="ECO:0000313" key="3">
    <source>
        <dbReference type="Proteomes" id="UP000220111"/>
    </source>
</evidence>
<dbReference type="SUPFAM" id="SSF140683">
    <property type="entry name" value="SP0561-like"/>
    <property type="match status" value="1"/>
</dbReference>
<dbReference type="RefSeq" id="WP_000164366.1">
    <property type="nucleotide sequence ID" value="NZ_JANHMS010000421.1"/>
</dbReference>
<dbReference type="AlphaFoldDB" id="A0A2A7BJT7"/>